<dbReference type="RefSeq" id="WP_281381444.1">
    <property type="nucleotide sequence ID" value="NZ_JACHHJ010000006.1"/>
</dbReference>
<keyword evidence="2" id="KW-0489">Methyltransferase</keyword>
<sequence length="63" mass="7344">MRFKGTTARYPAGMEPDKEGTLMFTDFRLEHQWFAALDSDGPHDFNFNEAVSFLVRCENARRD</sequence>
<protein>
    <submittedName>
        <fullName evidence="2">Putative 3-demethylubiquinone-9 3-methyltransferase (Glyoxalase superfamily)</fullName>
    </submittedName>
</protein>
<reference evidence="2 3" key="1">
    <citation type="submission" date="2020-08" db="EMBL/GenBank/DDBJ databases">
        <title>Genomic Encyclopedia of Type Strains, Phase IV (KMG-IV): sequencing the most valuable type-strain genomes for metagenomic binning, comparative biology and taxonomic classification.</title>
        <authorList>
            <person name="Goeker M."/>
        </authorList>
    </citation>
    <scope>NUCLEOTIDE SEQUENCE [LARGE SCALE GENOMIC DNA]</scope>
    <source>
        <strain evidence="2 3">DSM 21769</strain>
    </source>
</reference>
<evidence type="ECO:0000259" key="1">
    <source>
        <dbReference type="Pfam" id="PF06983"/>
    </source>
</evidence>
<feature type="domain" description="PhnB-like" evidence="1">
    <location>
        <begin position="7"/>
        <end position="60"/>
    </location>
</feature>
<dbReference type="AlphaFoldDB" id="A0A841PR81"/>
<organism evidence="2 3">
    <name type="scientific">Geomicrobium halophilum</name>
    <dbReference type="NCBI Taxonomy" id="549000"/>
    <lineage>
        <taxon>Bacteria</taxon>
        <taxon>Bacillati</taxon>
        <taxon>Bacillota</taxon>
        <taxon>Bacilli</taxon>
        <taxon>Bacillales</taxon>
        <taxon>Geomicrobium</taxon>
    </lineage>
</organism>
<dbReference type="SUPFAM" id="SSF54593">
    <property type="entry name" value="Glyoxalase/Bleomycin resistance protein/Dihydroxybiphenyl dioxygenase"/>
    <property type="match status" value="1"/>
</dbReference>
<dbReference type="Gene3D" id="3.10.180.10">
    <property type="entry name" value="2,3-Dihydroxybiphenyl 1,2-Dioxygenase, domain 1"/>
    <property type="match status" value="1"/>
</dbReference>
<name>A0A841PR81_9BACL</name>
<keyword evidence="2" id="KW-0808">Transferase</keyword>
<proteinExistence type="predicted"/>
<evidence type="ECO:0000313" key="3">
    <source>
        <dbReference type="Proteomes" id="UP000568839"/>
    </source>
</evidence>
<keyword evidence="2" id="KW-0830">Ubiquinone</keyword>
<gene>
    <name evidence="2" type="ORF">HNR44_003414</name>
</gene>
<dbReference type="GO" id="GO:0008168">
    <property type="term" value="F:methyltransferase activity"/>
    <property type="evidence" value="ECO:0007669"/>
    <property type="project" value="UniProtKB-KW"/>
</dbReference>
<comment type="caution">
    <text evidence="2">The sequence shown here is derived from an EMBL/GenBank/DDBJ whole genome shotgun (WGS) entry which is preliminary data.</text>
</comment>
<dbReference type="Pfam" id="PF06983">
    <property type="entry name" value="3-dmu-9_3-mt"/>
    <property type="match status" value="1"/>
</dbReference>
<dbReference type="InterPro" id="IPR028973">
    <property type="entry name" value="PhnB-like"/>
</dbReference>
<dbReference type="GO" id="GO:0032259">
    <property type="term" value="P:methylation"/>
    <property type="evidence" value="ECO:0007669"/>
    <property type="project" value="UniProtKB-KW"/>
</dbReference>
<accession>A0A841PR81</accession>
<dbReference type="EMBL" id="JACHHJ010000006">
    <property type="protein sequence ID" value="MBB6451407.1"/>
    <property type="molecule type" value="Genomic_DNA"/>
</dbReference>
<dbReference type="Proteomes" id="UP000568839">
    <property type="component" value="Unassembled WGS sequence"/>
</dbReference>
<evidence type="ECO:0000313" key="2">
    <source>
        <dbReference type="EMBL" id="MBB6451407.1"/>
    </source>
</evidence>
<keyword evidence="3" id="KW-1185">Reference proteome</keyword>
<dbReference type="InterPro" id="IPR029068">
    <property type="entry name" value="Glyas_Bleomycin-R_OHBP_Dase"/>
</dbReference>